<keyword evidence="2" id="KW-0819">tRNA processing</keyword>
<dbReference type="GO" id="GO:0004526">
    <property type="term" value="F:ribonuclease P activity"/>
    <property type="evidence" value="ECO:0007669"/>
    <property type="project" value="UniProtKB-UniRule"/>
</dbReference>
<evidence type="ECO:0000256" key="4">
    <source>
        <dbReference type="ARBA" id="ARBA00022759"/>
    </source>
</evidence>
<evidence type="ECO:0000256" key="2">
    <source>
        <dbReference type="ARBA" id="ARBA00022694"/>
    </source>
</evidence>
<reference evidence="8" key="1">
    <citation type="journal article" date="2021" name="PeerJ">
        <title>Extensive microbial diversity within the chicken gut microbiome revealed by metagenomics and culture.</title>
        <authorList>
            <person name="Gilroy R."/>
            <person name="Ravi A."/>
            <person name="Getino M."/>
            <person name="Pursley I."/>
            <person name="Horton D.L."/>
            <person name="Alikhan N.F."/>
            <person name="Baker D."/>
            <person name="Gharbi K."/>
            <person name="Hall N."/>
            <person name="Watson M."/>
            <person name="Adriaenssens E.M."/>
            <person name="Foster-Nyarko E."/>
            <person name="Jarju S."/>
            <person name="Secka A."/>
            <person name="Antonio M."/>
            <person name="Oren A."/>
            <person name="Chaudhuri R.R."/>
            <person name="La Ragione R."/>
            <person name="Hildebrand F."/>
            <person name="Pallen M.J."/>
        </authorList>
    </citation>
    <scope>NUCLEOTIDE SEQUENCE</scope>
    <source>
        <strain evidence="8">14975</strain>
    </source>
</reference>
<evidence type="ECO:0000313" key="8">
    <source>
        <dbReference type="EMBL" id="HIX19088.1"/>
    </source>
</evidence>
<keyword evidence="6" id="KW-0694">RNA-binding</keyword>
<comment type="function">
    <text evidence="1">RNaseP catalyzes the removal of the 5'-leader sequence from pre-tRNA to produce the mature 5'-terminus. It can also cleave other RNA substrates such as 4.5S RNA. The protein component plays an auxiliary but essential role in vivo by binding to the 5'-leader sequence and broadening the substrate specificity of the ribozyme.</text>
</comment>
<evidence type="ECO:0000256" key="1">
    <source>
        <dbReference type="ARBA" id="ARBA00002663"/>
    </source>
</evidence>
<gene>
    <name evidence="8" type="primary">rnpA</name>
    <name evidence="8" type="ORF">H9862_00625</name>
</gene>
<evidence type="ECO:0000256" key="5">
    <source>
        <dbReference type="ARBA" id="ARBA00022801"/>
    </source>
</evidence>
<dbReference type="InterPro" id="IPR020539">
    <property type="entry name" value="RNase_P_CS"/>
</dbReference>
<protein>
    <recommendedName>
        <fullName evidence="7">Ribonuclease P protein component</fullName>
        <ecNumber evidence="7">3.1.26.5</ecNumber>
    </recommendedName>
</protein>
<comment type="caution">
    <text evidence="8">The sequence shown here is derived from an EMBL/GenBank/DDBJ whole genome shotgun (WGS) entry which is preliminary data.</text>
</comment>
<keyword evidence="5 8" id="KW-0378">Hydrolase</keyword>
<evidence type="ECO:0000256" key="3">
    <source>
        <dbReference type="ARBA" id="ARBA00022722"/>
    </source>
</evidence>
<dbReference type="InterPro" id="IPR000100">
    <property type="entry name" value="RNase_P"/>
</dbReference>
<dbReference type="PANTHER" id="PTHR33992:SF1">
    <property type="entry name" value="RIBONUCLEASE P PROTEIN COMPONENT"/>
    <property type="match status" value="1"/>
</dbReference>
<reference evidence="8" key="2">
    <citation type="submission" date="2021-04" db="EMBL/GenBank/DDBJ databases">
        <authorList>
            <person name="Gilroy R."/>
        </authorList>
    </citation>
    <scope>NUCLEOTIDE SEQUENCE</scope>
    <source>
        <strain evidence="8">14975</strain>
    </source>
</reference>
<accession>A0A9D2AH83</accession>
<dbReference type="PROSITE" id="PS00648">
    <property type="entry name" value="RIBONUCLEASE_P"/>
    <property type="match status" value="1"/>
</dbReference>
<keyword evidence="4" id="KW-0255">Endonuclease</keyword>
<dbReference type="EMBL" id="DXFQ01000010">
    <property type="protein sequence ID" value="HIX19088.1"/>
    <property type="molecule type" value="Genomic_DNA"/>
</dbReference>
<evidence type="ECO:0000256" key="6">
    <source>
        <dbReference type="ARBA" id="ARBA00022884"/>
    </source>
</evidence>
<proteinExistence type="predicted"/>
<organism evidence="8 9">
    <name type="scientific">Candidatus Akkermansia intestinigallinarum</name>
    <dbReference type="NCBI Taxonomy" id="2838431"/>
    <lineage>
        <taxon>Bacteria</taxon>
        <taxon>Pseudomonadati</taxon>
        <taxon>Verrucomicrobiota</taxon>
        <taxon>Verrucomicrobiia</taxon>
        <taxon>Verrucomicrobiales</taxon>
        <taxon>Akkermansiaceae</taxon>
        <taxon>Akkermansia</taxon>
    </lineage>
</organism>
<dbReference type="Gene3D" id="3.30.230.10">
    <property type="match status" value="1"/>
</dbReference>
<dbReference type="GO" id="GO:0000049">
    <property type="term" value="F:tRNA binding"/>
    <property type="evidence" value="ECO:0007669"/>
    <property type="project" value="InterPro"/>
</dbReference>
<dbReference type="EC" id="3.1.26.5" evidence="7"/>
<dbReference type="Proteomes" id="UP000823964">
    <property type="component" value="Unassembled WGS sequence"/>
</dbReference>
<dbReference type="SUPFAM" id="SSF54211">
    <property type="entry name" value="Ribosomal protein S5 domain 2-like"/>
    <property type="match status" value="1"/>
</dbReference>
<dbReference type="InterPro" id="IPR020568">
    <property type="entry name" value="Ribosomal_Su5_D2-typ_SF"/>
</dbReference>
<keyword evidence="3" id="KW-0540">Nuclease</keyword>
<dbReference type="AlphaFoldDB" id="A0A9D2AH83"/>
<sequence>MKRASEFAMVRAEGSSEAGRFLVLNLARKPDAGAATQPSSFGIITTKRLGHAVVRNLLRRRMREILREHGEPISRGFNVVLVLRHRAVFADYARLEAEFLKLLRRHLHRQESC</sequence>
<evidence type="ECO:0000256" key="7">
    <source>
        <dbReference type="NCBIfam" id="TIGR00188"/>
    </source>
</evidence>
<evidence type="ECO:0000313" key="9">
    <source>
        <dbReference type="Proteomes" id="UP000823964"/>
    </source>
</evidence>
<dbReference type="NCBIfam" id="TIGR00188">
    <property type="entry name" value="rnpA"/>
    <property type="match status" value="1"/>
</dbReference>
<name>A0A9D2AH83_9BACT</name>
<dbReference type="Pfam" id="PF00825">
    <property type="entry name" value="Ribonuclease_P"/>
    <property type="match status" value="1"/>
</dbReference>
<dbReference type="GO" id="GO:0030677">
    <property type="term" value="C:ribonuclease P complex"/>
    <property type="evidence" value="ECO:0007669"/>
    <property type="project" value="TreeGrafter"/>
</dbReference>
<dbReference type="InterPro" id="IPR014721">
    <property type="entry name" value="Ribsml_uS5_D2-typ_fold_subgr"/>
</dbReference>
<dbReference type="GO" id="GO:0042781">
    <property type="term" value="F:3'-tRNA processing endoribonuclease activity"/>
    <property type="evidence" value="ECO:0007669"/>
    <property type="project" value="TreeGrafter"/>
</dbReference>
<dbReference type="PANTHER" id="PTHR33992">
    <property type="entry name" value="RIBONUCLEASE P PROTEIN COMPONENT"/>
    <property type="match status" value="1"/>
</dbReference>